<gene>
    <name evidence="5" type="ORF">M2350_000935</name>
</gene>
<evidence type="ECO:0000256" key="2">
    <source>
        <dbReference type="ARBA" id="ARBA00022679"/>
    </source>
</evidence>
<dbReference type="InterPro" id="IPR028098">
    <property type="entry name" value="Glyco_trans_4-like_N"/>
</dbReference>
<dbReference type="SUPFAM" id="SSF88713">
    <property type="entry name" value="Glycoside hydrolase/deacetylase"/>
    <property type="match status" value="1"/>
</dbReference>
<evidence type="ECO:0000256" key="1">
    <source>
        <dbReference type="ARBA" id="ARBA00022676"/>
    </source>
</evidence>
<dbReference type="Pfam" id="PF13439">
    <property type="entry name" value="Glyco_transf_4"/>
    <property type="match status" value="1"/>
</dbReference>
<dbReference type="Gene3D" id="3.20.20.370">
    <property type="entry name" value="Glycoside hydrolase/deacetylase"/>
    <property type="match status" value="1"/>
</dbReference>
<evidence type="ECO:0000313" key="6">
    <source>
        <dbReference type="Proteomes" id="UP001204798"/>
    </source>
</evidence>
<sequence>MNPKVLVLFRNDDLCAWSDPKREERLLRLFDNYSVPMTIGVVPKVRGWRLDENRAILNLLEKAKANGHELALHGLEHDHHEFERLPLNEAVKRLNEGQNLMKSWFGKTTKTFIPPDNAWVAELLQILPDVGISVVSSGPPLLPLPEDFHSIAGCFVVDAATRFLFAPFMKLLPKLAQMPMPHPIPVVVYFHSWEVKHPVHWERMERLLRLVKETDGVEAMTFREAVERYPEAIKYWLSWRDETRTQRWNEMFYNWRFHRVRMLHRYWRDLTDKSVDWLEDWLANAYCAALMGDIEGMEVTLNERSKLLLGGGNPLSIVRWLPIFANAAVRKLNHRPPTKMEDAFQVLTSPIAANIAVNSQSLTTPHASRSLIYLSFDRNIVSEHAAMSSKALAKRGWKVTLVHPSSANPNADLEGVFRVEVGSRDSKRSGKSKFGKVKGWLQWGEQKEMARLIATWRPTVIYARQHWLGLLPLLTAKRLGIPYVAEFNGLRHRGILSRNPRSVKGLIIRQLERWCVKWSTAIVVPSLSLAKRVAELLGNKPVIQNLSPFTHHASRITHQTIFIIPNGIDPEIFRPIPQEEARRKLGLPTDGLYVVYAGSLHVWQGVDVLLHAFAQLVNKFPNCRLLIVGGQDEPNKDAYKRLAHELRITDYAHFIPFVPYEQSALYIAAADVCVAPYVPIVCEIGGGSPLKLYAYLSCGRPVVLSDLGEFVDADLVRNNGAGILVPPADPEALAEAIAQLLNDPTLRSEMGKRGREAILNGYTWDHNAERIEKVLESVMRNS</sequence>
<reference evidence="5 6" key="1">
    <citation type="submission" date="2022-08" db="EMBL/GenBank/DDBJ databases">
        <title>Bacterial and archaeal communities from various locations to study Microbial Dark Matter (Phase II).</title>
        <authorList>
            <person name="Stepanauskas R."/>
        </authorList>
    </citation>
    <scope>NUCLEOTIDE SEQUENCE [LARGE SCALE GENOMIC DNA]</scope>
    <source>
        <strain evidence="5 6">PD1</strain>
    </source>
</reference>
<dbReference type="Gene3D" id="3.40.50.2000">
    <property type="entry name" value="Glycogen Phosphorylase B"/>
    <property type="match status" value="2"/>
</dbReference>
<feature type="domain" description="Glycosyltransferase subfamily 4-like N-terminal" evidence="4">
    <location>
        <begin position="383"/>
        <end position="541"/>
    </location>
</feature>
<keyword evidence="6" id="KW-1185">Reference proteome</keyword>
<organism evidence="5 6">
    <name type="scientific">Candidatus Fervidibacter sacchari</name>
    <dbReference type="NCBI Taxonomy" id="1448929"/>
    <lineage>
        <taxon>Bacteria</taxon>
        <taxon>Candidatus Fervidibacterota</taxon>
        <taxon>Candidatus Fervidibacter</taxon>
    </lineage>
</organism>
<evidence type="ECO:0000313" key="5">
    <source>
        <dbReference type="EMBL" id="MCS3918535.1"/>
    </source>
</evidence>
<dbReference type="SUPFAM" id="SSF53756">
    <property type="entry name" value="UDP-Glycosyltransferase/glycogen phosphorylase"/>
    <property type="match status" value="1"/>
</dbReference>
<dbReference type="InterPro" id="IPR001296">
    <property type="entry name" value="Glyco_trans_1"/>
</dbReference>
<protein>
    <submittedName>
        <fullName evidence="5">Glycosyltransferase involved in cell wall biosynthesis/predicted deacetylase</fullName>
    </submittedName>
</protein>
<keyword evidence="2" id="KW-0808">Transferase</keyword>
<dbReference type="EMBL" id="JANUCP010000002">
    <property type="protein sequence ID" value="MCS3918535.1"/>
    <property type="molecule type" value="Genomic_DNA"/>
</dbReference>
<dbReference type="PANTHER" id="PTHR12526:SF510">
    <property type="entry name" value="D-INOSITOL 3-PHOSPHATE GLYCOSYLTRANSFERASE"/>
    <property type="match status" value="1"/>
</dbReference>
<comment type="caution">
    <text evidence="5">The sequence shown here is derived from an EMBL/GenBank/DDBJ whole genome shotgun (WGS) entry which is preliminary data.</text>
</comment>
<name>A0ABT2ENQ1_9BACT</name>
<keyword evidence="1" id="KW-0328">Glycosyltransferase</keyword>
<dbReference type="PANTHER" id="PTHR12526">
    <property type="entry name" value="GLYCOSYLTRANSFERASE"/>
    <property type="match status" value="1"/>
</dbReference>
<dbReference type="InterPro" id="IPR018763">
    <property type="entry name" value="DUF2334"/>
</dbReference>
<feature type="domain" description="Glycosyl transferase family 1" evidence="3">
    <location>
        <begin position="578"/>
        <end position="756"/>
    </location>
</feature>
<dbReference type="Proteomes" id="UP001204798">
    <property type="component" value="Unassembled WGS sequence"/>
</dbReference>
<proteinExistence type="predicted"/>
<dbReference type="RefSeq" id="WP_259094468.1">
    <property type="nucleotide sequence ID" value="NZ_CP130454.1"/>
</dbReference>
<dbReference type="InterPro" id="IPR011330">
    <property type="entry name" value="Glyco_hydro/deAcase_b/a-brl"/>
</dbReference>
<accession>A0ABT2ENQ1</accession>
<dbReference type="Pfam" id="PF00534">
    <property type="entry name" value="Glycos_transf_1"/>
    <property type="match status" value="1"/>
</dbReference>
<evidence type="ECO:0000259" key="3">
    <source>
        <dbReference type="Pfam" id="PF00534"/>
    </source>
</evidence>
<dbReference type="CDD" id="cd03794">
    <property type="entry name" value="GT4_WbuB-like"/>
    <property type="match status" value="1"/>
</dbReference>
<dbReference type="Pfam" id="PF10096">
    <property type="entry name" value="DUF2334"/>
    <property type="match status" value="1"/>
</dbReference>
<evidence type="ECO:0000259" key="4">
    <source>
        <dbReference type="Pfam" id="PF13439"/>
    </source>
</evidence>